<evidence type="ECO:0000256" key="1">
    <source>
        <dbReference type="SAM" id="Phobius"/>
    </source>
</evidence>
<dbReference type="Proteomes" id="UP001595867">
    <property type="component" value="Unassembled WGS sequence"/>
</dbReference>
<reference evidence="3" key="1">
    <citation type="journal article" date="2019" name="Int. J. Syst. Evol. Microbiol.">
        <title>The Global Catalogue of Microorganisms (GCM) 10K type strain sequencing project: providing services to taxonomists for standard genome sequencing and annotation.</title>
        <authorList>
            <consortium name="The Broad Institute Genomics Platform"/>
            <consortium name="The Broad Institute Genome Sequencing Center for Infectious Disease"/>
            <person name="Wu L."/>
            <person name="Ma J."/>
        </authorList>
    </citation>
    <scope>NUCLEOTIDE SEQUENCE [LARGE SCALE GENOMIC DNA]</scope>
    <source>
        <strain evidence="3">TBRC 5832</strain>
    </source>
</reference>
<name>A0ABV8JBK7_9ACTN</name>
<organism evidence="2 3">
    <name type="scientific">Actinoplanes subglobosus</name>
    <dbReference type="NCBI Taxonomy" id="1547892"/>
    <lineage>
        <taxon>Bacteria</taxon>
        <taxon>Bacillati</taxon>
        <taxon>Actinomycetota</taxon>
        <taxon>Actinomycetes</taxon>
        <taxon>Micromonosporales</taxon>
        <taxon>Micromonosporaceae</taxon>
        <taxon>Actinoplanes</taxon>
    </lineage>
</organism>
<comment type="caution">
    <text evidence="2">The sequence shown here is derived from an EMBL/GenBank/DDBJ whole genome shotgun (WGS) entry which is preliminary data.</text>
</comment>
<feature type="transmembrane region" description="Helical" evidence="1">
    <location>
        <begin position="6"/>
        <end position="25"/>
    </location>
</feature>
<evidence type="ECO:0000313" key="2">
    <source>
        <dbReference type="EMBL" id="MFC4071893.1"/>
    </source>
</evidence>
<keyword evidence="1" id="KW-1133">Transmembrane helix</keyword>
<evidence type="ECO:0000313" key="3">
    <source>
        <dbReference type="Proteomes" id="UP001595867"/>
    </source>
</evidence>
<proteinExistence type="predicted"/>
<dbReference type="EMBL" id="JBHSBL010000029">
    <property type="protein sequence ID" value="MFC4071893.1"/>
    <property type="molecule type" value="Genomic_DNA"/>
</dbReference>
<sequence>MQLFIGGMITLTVTAIVQIFVIPMVQRRTRRLERWEEDLVELATMHDEEMGAPLDRHSGAVIGYALALDQLQRGEDGSSQEKVDQAHQELVESWDAVDELWHKVLRIRNRVRLVNRDAPHWSRMERVTMDFGTVLAELSPHPSPHRGLLDYDEQDAATSRLAELHDYVGEAIHRVSDTMRPPPTYPWRRWWILTKWHARRVTGTLNPAPAPFDMEAALAKMWDESEARRAAVGELSPEEREKVEID</sequence>
<protein>
    <submittedName>
        <fullName evidence="2">Uncharacterized protein</fullName>
    </submittedName>
</protein>
<gene>
    <name evidence="2" type="ORF">ACFO0C_43755</name>
</gene>
<keyword evidence="1" id="KW-0472">Membrane</keyword>
<keyword evidence="3" id="KW-1185">Reference proteome</keyword>
<accession>A0ABV8JBK7</accession>
<dbReference type="RefSeq" id="WP_378072767.1">
    <property type="nucleotide sequence ID" value="NZ_JBHSBL010000029.1"/>
</dbReference>
<keyword evidence="1" id="KW-0812">Transmembrane</keyword>